<feature type="coiled-coil region" evidence="2">
    <location>
        <begin position="41"/>
        <end position="75"/>
    </location>
</feature>
<evidence type="ECO:0000313" key="3">
    <source>
        <dbReference type="EMBL" id="VAV96440.1"/>
    </source>
</evidence>
<reference evidence="3" key="1">
    <citation type="submission" date="2018-06" db="EMBL/GenBank/DDBJ databases">
        <authorList>
            <person name="Zhirakovskaya E."/>
        </authorList>
    </citation>
    <scope>NUCLEOTIDE SEQUENCE</scope>
</reference>
<dbReference type="InterPro" id="IPR018445">
    <property type="entry name" value="Put_Phosphate_transp_reg"/>
</dbReference>
<proteinExistence type="inferred from homology"/>
<name>A0A3B0RSJ9_9ZZZZ</name>
<comment type="similarity">
    <text evidence="1">Belongs to the UPF0111 family.</text>
</comment>
<dbReference type="PANTHER" id="PTHR36536">
    <property type="entry name" value="UPF0111 PROTEIN HI_1603"/>
    <property type="match status" value="1"/>
</dbReference>
<dbReference type="Gene3D" id="1.20.58.220">
    <property type="entry name" value="Phosphate transport system protein phou homolog 2, domain 2"/>
    <property type="match status" value="1"/>
</dbReference>
<evidence type="ECO:0000256" key="1">
    <source>
        <dbReference type="ARBA" id="ARBA00008591"/>
    </source>
</evidence>
<gene>
    <name evidence="3" type="ORF">MNBD_ALPHA08-736</name>
</gene>
<dbReference type="Pfam" id="PF01865">
    <property type="entry name" value="PhoU_div"/>
    <property type="match status" value="1"/>
</dbReference>
<dbReference type="PANTHER" id="PTHR36536:SF3">
    <property type="entry name" value="UPF0111 PROTEIN HI_1603"/>
    <property type="match status" value="1"/>
</dbReference>
<dbReference type="InterPro" id="IPR002727">
    <property type="entry name" value="DUF47"/>
</dbReference>
<organism evidence="3">
    <name type="scientific">hydrothermal vent metagenome</name>
    <dbReference type="NCBI Taxonomy" id="652676"/>
    <lineage>
        <taxon>unclassified sequences</taxon>
        <taxon>metagenomes</taxon>
        <taxon>ecological metagenomes</taxon>
    </lineage>
</organism>
<keyword evidence="2" id="KW-0175">Coiled coil</keyword>
<protein>
    <submittedName>
        <fullName evidence="3">Phosphate transport regulator (Distant homolog of PhoU)</fullName>
    </submittedName>
</protein>
<dbReference type="AlphaFoldDB" id="A0A3B0RSJ9"/>
<dbReference type="EMBL" id="UOEC01000132">
    <property type="protein sequence ID" value="VAV96440.1"/>
    <property type="molecule type" value="Genomic_DNA"/>
</dbReference>
<accession>A0A3B0RSJ9</accession>
<dbReference type="InterPro" id="IPR038078">
    <property type="entry name" value="PhoU-like_sf"/>
</dbReference>
<sequence>MAPSLQLFRRTRQLEKQIDSFFDKLSESSVVYRLAVRVYLKEGANEEFEERLVRVNKLESEADDLRRDIETQLYSNTLIPDSRGDVLGLIETVDQLLTQFEGSLWAFSIEKPDIPEELRPGFKKLTNMVVKAADELGLGARAFFRSPHDVPAYNHKVQLYEKEADIISTALKRDIFDSELELPRKLHLREFVEAIDGIADLAEDVADRLAIYSIKRTV</sequence>
<evidence type="ECO:0000256" key="2">
    <source>
        <dbReference type="SAM" id="Coils"/>
    </source>
</evidence>